<dbReference type="SUPFAM" id="SSF51735">
    <property type="entry name" value="NAD(P)-binding Rossmann-fold domains"/>
    <property type="match status" value="1"/>
</dbReference>
<reference evidence="3" key="1">
    <citation type="journal article" date="2019" name="Int. J. Syst. Evol. Microbiol.">
        <title>The Global Catalogue of Microorganisms (GCM) 10K type strain sequencing project: providing services to taxonomists for standard genome sequencing and annotation.</title>
        <authorList>
            <consortium name="The Broad Institute Genomics Platform"/>
            <consortium name="The Broad Institute Genome Sequencing Center for Infectious Disease"/>
            <person name="Wu L."/>
            <person name="Ma J."/>
        </authorList>
    </citation>
    <scope>NUCLEOTIDE SEQUENCE [LARGE SCALE GENOMIC DNA]</scope>
    <source>
        <strain evidence="3">JCM 17442</strain>
    </source>
</reference>
<dbReference type="PANTHER" id="PTHR48079">
    <property type="entry name" value="PROTEIN YEEZ"/>
    <property type="match status" value="1"/>
</dbReference>
<evidence type="ECO:0000259" key="1">
    <source>
        <dbReference type="Pfam" id="PF01370"/>
    </source>
</evidence>
<dbReference type="EMBL" id="BAABAU010000003">
    <property type="protein sequence ID" value="GAA4266854.1"/>
    <property type="molecule type" value="Genomic_DNA"/>
</dbReference>
<dbReference type="InterPro" id="IPR001509">
    <property type="entry name" value="Epimerase_deHydtase"/>
</dbReference>
<evidence type="ECO:0000313" key="2">
    <source>
        <dbReference type="EMBL" id="GAA4266854.1"/>
    </source>
</evidence>
<dbReference type="Pfam" id="PF01370">
    <property type="entry name" value="Epimerase"/>
    <property type="match status" value="1"/>
</dbReference>
<feature type="domain" description="NAD-dependent epimerase/dehydratase" evidence="1">
    <location>
        <begin position="3"/>
        <end position="201"/>
    </location>
</feature>
<dbReference type="Gene3D" id="3.40.50.720">
    <property type="entry name" value="NAD(P)-binding Rossmann-like Domain"/>
    <property type="match status" value="1"/>
</dbReference>
<sequence>MSILLTGATGLIGSAVLTRLVATGHDVTALVRSDEKAAAVSALGARPVVGDITDLELLETLLVGADGVIHTASPGDDTSAAVDSALADLVIRTLDGTDTPYVHSGGVWVFGNGDDLTEESPLQPLPITAWRLDIERRLRESSVRTTVVAPAIVYGNGSGIPATLFGGAEVLLVGDGSQHWTTVHVDDLAELYVLALDAAAADEYYLGVSGQNPTVLELGEAAARGRSWPVVPETTDSARGRLGEAFADALLLDQRATGAHAREALGWSPSRPSLVEEFESGSYVG</sequence>
<dbReference type="RefSeq" id="WP_344796604.1">
    <property type="nucleotide sequence ID" value="NZ_BAABAU010000003.1"/>
</dbReference>
<dbReference type="PANTHER" id="PTHR48079:SF6">
    <property type="entry name" value="NAD(P)-BINDING DOMAIN-CONTAINING PROTEIN-RELATED"/>
    <property type="match status" value="1"/>
</dbReference>
<dbReference type="InterPro" id="IPR051783">
    <property type="entry name" value="NAD(P)-dependent_oxidoreduct"/>
</dbReference>
<gene>
    <name evidence="2" type="ORF">GCM10022256_24660</name>
</gene>
<protein>
    <submittedName>
        <fullName evidence="2">NAD-dependent epimerase/dehydratase family protein</fullName>
    </submittedName>
</protein>
<dbReference type="InterPro" id="IPR036291">
    <property type="entry name" value="NAD(P)-bd_dom_sf"/>
</dbReference>
<name>A0ABP8E3R2_9MICO</name>
<keyword evidence="3" id="KW-1185">Reference proteome</keyword>
<proteinExistence type="predicted"/>
<organism evidence="2 3">
    <name type="scientific">Frondihabitans peucedani</name>
    <dbReference type="NCBI Taxonomy" id="598626"/>
    <lineage>
        <taxon>Bacteria</taxon>
        <taxon>Bacillati</taxon>
        <taxon>Actinomycetota</taxon>
        <taxon>Actinomycetes</taxon>
        <taxon>Micrococcales</taxon>
        <taxon>Microbacteriaceae</taxon>
        <taxon>Frondihabitans</taxon>
    </lineage>
</organism>
<evidence type="ECO:0000313" key="3">
    <source>
        <dbReference type="Proteomes" id="UP001501594"/>
    </source>
</evidence>
<accession>A0ABP8E3R2</accession>
<comment type="caution">
    <text evidence="2">The sequence shown here is derived from an EMBL/GenBank/DDBJ whole genome shotgun (WGS) entry which is preliminary data.</text>
</comment>
<dbReference type="Proteomes" id="UP001501594">
    <property type="component" value="Unassembled WGS sequence"/>
</dbReference>